<evidence type="ECO:0000313" key="1">
    <source>
        <dbReference type="EMBL" id="GIE16780.1"/>
    </source>
</evidence>
<accession>A0A919J924</accession>
<gene>
    <name evidence="1" type="ORF">Afe05nite_86200</name>
</gene>
<keyword evidence="2" id="KW-1185">Reference proteome</keyword>
<organism evidence="1 2">
    <name type="scientific">Paractinoplanes ferrugineus</name>
    <dbReference type="NCBI Taxonomy" id="113564"/>
    <lineage>
        <taxon>Bacteria</taxon>
        <taxon>Bacillati</taxon>
        <taxon>Actinomycetota</taxon>
        <taxon>Actinomycetes</taxon>
        <taxon>Micromonosporales</taxon>
        <taxon>Micromonosporaceae</taxon>
        <taxon>Paractinoplanes</taxon>
    </lineage>
</organism>
<name>A0A919J924_9ACTN</name>
<reference evidence="1" key="1">
    <citation type="submission" date="2021-01" db="EMBL/GenBank/DDBJ databases">
        <title>Whole genome shotgun sequence of Actinoplanes ferrugineus NBRC 15555.</title>
        <authorList>
            <person name="Komaki H."/>
            <person name="Tamura T."/>
        </authorList>
    </citation>
    <scope>NUCLEOTIDE SEQUENCE</scope>
    <source>
        <strain evidence="1">NBRC 15555</strain>
    </source>
</reference>
<dbReference type="AlphaFoldDB" id="A0A919J924"/>
<sequence length="84" mass="9239">MSEAERFEIGDEVDVTFEKSIVTGVRRWRGGCAITVLTADTEFSFDVQAVDTTVTRTGVRHDLLRCLQCGHSGTHCIHASEVPS</sequence>
<proteinExistence type="predicted"/>
<dbReference type="EMBL" id="BOMM01000099">
    <property type="protein sequence ID" value="GIE16780.1"/>
    <property type="molecule type" value="Genomic_DNA"/>
</dbReference>
<dbReference type="Proteomes" id="UP000598174">
    <property type="component" value="Unassembled WGS sequence"/>
</dbReference>
<evidence type="ECO:0000313" key="2">
    <source>
        <dbReference type="Proteomes" id="UP000598174"/>
    </source>
</evidence>
<comment type="caution">
    <text evidence="1">The sequence shown here is derived from an EMBL/GenBank/DDBJ whole genome shotgun (WGS) entry which is preliminary data.</text>
</comment>
<protein>
    <submittedName>
        <fullName evidence="1">Uncharacterized protein</fullName>
    </submittedName>
</protein>